<dbReference type="PRINTS" id="PR01797">
    <property type="entry name" value="SAPOSIN"/>
</dbReference>
<reference evidence="16" key="1">
    <citation type="submission" date="2023-09" db="UniProtKB">
        <authorList>
            <consortium name="Ensembl"/>
        </authorList>
    </citation>
    <scope>IDENTIFICATION</scope>
</reference>
<dbReference type="PROSITE" id="PS51257">
    <property type="entry name" value="PROKAR_LIPOPROTEIN"/>
    <property type="match status" value="1"/>
</dbReference>
<evidence type="ECO:0000256" key="2">
    <source>
        <dbReference type="ARBA" id="ARBA00011748"/>
    </source>
</evidence>
<feature type="domain" description="Saposin B-type" evidence="14">
    <location>
        <begin position="64"/>
        <end position="146"/>
    </location>
</feature>
<keyword evidence="8" id="KW-1015">Disulfide bond</keyword>
<dbReference type="GO" id="GO:0005771">
    <property type="term" value="C:multivesicular body"/>
    <property type="evidence" value="ECO:0007669"/>
    <property type="project" value="TreeGrafter"/>
</dbReference>
<dbReference type="PANTHER" id="PTHR11480:SF33">
    <property type="entry name" value="PULMONARY SURFACTANT-ASSOCIATED PROTEIN B"/>
    <property type="match status" value="1"/>
</dbReference>
<feature type="domain" description="Saposin B-type" evidence="14">
    <location>
        <begin position="291"/>
        <end position="366"/>
    </location>
</feature>
<evidence type="ECO:0000256" key="3">
    <source>
        <dbReference type="ARBA" id="ARBA00022439"/>
    </source>
</evidence>
<evidence type="ECO:0000313" key="18">
    <source>
        <dbReference type="RefSeq" id="XP_020040654.1"/>
    </source>
</evidence>
<dbReference type="Ensembl" id="ENSCCNT00000010042.1">
    <property type="protein sequence ID" value="ENSCCNP00000007592.1"/>
    <property type="gene ID" value="ENSCCNG00000008064.1"/>
</dbReference>
<evidence type="ECO:0000256" key="7">
    <source>
        <dbReference type="ARBA" id="ARBA00022737"/>
    </source>
</evidence>
<dbReference type="GO" id="GO:0005764">
    <property type="term" value="C:lysosome"/>
    <property type="evidence" value="ECO:0007669"/>
    <property type="project" value="InterPro"/>
</dbReference>
<gene>
    <name evidence="16 18" type="primary">Sftpb</name>
</gene>
<accession>A0A8B7W9Y1</accession>
<name>A0A8B7W9Y1_CASCN</name>
<dbReference type="GO" id="GO:0005576">
    <property type="term" value="C:extracellular region"/>
    <property type="evidence" value="ECO:0007669"/>
    <property type="project" value="UniProtKB-SubCell"/>
</dbReference>
<dbReference type="CTD" id="6439"/>
<comment type="subunit">
    <text evidence="2">Homodimer; disulfide-linked.</text>
</comment>
<comment type="function">
    <text evidence="10">Pulmonary surfactant-associated proteins promote alveolar stability by lowering the surface tension at the air-liquid interface in the peripheral air spaces. SP-B increases the collapse pressure of palmitic acid to nearly 70 millinewtons per meter.</text>
</comment>
<dbReference type="GO" id="GO:0016020">
    <property type="term" value="C:membrane"/>
    <property type="evidence" value="ECO:0007669"/>
    <property type="project" value="GOC"/>
</dbReference>
<keyword evidence="17" id="KW-1185">Reference proteome</keyword>
<sequence>MAKSHLLPWLLLLPTLCGPGTAVWTASSLACAQGPKFWCQSLEQAVQCKALGHCLQEVWGQVGADDLCQECEDIIGILPKVTKEDIFQDTIRKFLEHECDVLPLKLLVPQCRNVLEVYFPLVIDYFQSQISPKAVCGHMGLCQPGKPEPEEDPGMPGPVPDPLLDKLVLPMLPGVPLTRTGPHTQDLAEQQFPIPLPFCWLCRTLIKRIQAVIPKGVLAVAVSQVCHVVPLVVGGICQCLAERYTILLLDALLSRVLPQLVCGLILRCSSEDSLGPALPALESPTEEWLLQDSECQLCMSVITQAWNSSEQTIPQAMRQTCLGSGLDRQKCEQFVEQHTPQLLALVPRAWDANTTCQVLGLCVASSSPLQCLQSPHL</sequence>
<evidence type="ECO:0000259" key="14">
    <source>
        <dbReference type="PROSITE" id="PS50015"/>
    </source>
</evidence>
<evidence type="ECO:0000256" key="5">
    <source>
        <dbReference type="ARBA" id="ARBA00022713"/>
    </source>
</evidence>
<dbReference type="GO" id="GO:0097208">
    <property type="term" value="C:alveolar lamellar body"/>
    <property type="evidence" value="ECO:0007669"/>
    <property type="project" value="TreeGrafter"/>
</dbReference>
<evidence type="ECO:0000256" key="10">
    <source>
        <dbReference type="ARBA" id="ARBA00037221"/>
    </source>
</evidence>
<evidence type="ECO:0000256" key="11">
    <source>
        <dbReference type="ARBA" id="ARBA00041094"/>
    </source>
</evidence>
<keyword evidence="5" id="KW-0305">Gaseous exchange</keyword>
<evidence type="ECO:0000256" key="13">
    <source>
        <dbReference type="SAM" id="SignalP"/>
    </source>
</evidence>
<dbReference type="Pfam" id="PF03489">
    <property type="entry name" value="SapB_2"/>
    <property type="match status" value="2"/>
</dbReference>
<proteinExistence type="predicted"/>
<evidence type="ECO:0000256" key="4">
    <source>
        <dbReference type="ARBA" id="ARBA00022525"/>
    </source>
</evidence>
<evidence type="ECO:0000256" key="9">
    <source>
        <dbReference type="ARBA" id="ARBA00023180"/>
    </source>
</evidence>
<dbReference type="InterPro" id="IPR008138">
    <property type="entry name" value="SapB_2"/>
</dbReference>
<keyword evidence="4" id="KW-0964">Secreted</keyword>
<protein>
    <recommendedName>
        <fullName evidence="11">Pulmonary surfactant-associated protein B</fullName>
    </recommendedName>
    <alternativeName>
        <fullName evidence="12">Pulmonary surfactant-associated proteolipid SPL(Phe)</fullName>
    </alternativeName>
</protein>
<evidence type="ECO:0000256" key="1">
    <source>
        <dbReference type="ARBA" id="ARBA00004364"/>
    </source>
</evidence>
<dbReference type="PROSITE" id="PS50015">
    <property type="entry name" value="SAP_B"/>
    <property type="match status" value="3"/>
</dbReference>
<dbReference type="Proteomes" id="UP001732720">
    <property type="component" value="Chromosome 12"/>
</dbReference>
<dbReference type="RefSeq" id="XP_073906221.1">
    <property type="nucleotide sequence ID" value="XM_074050120.1"/>
</dbReference>
<keyword evidence="7" id="KW-0677">Repeat</keyword>
<feature type="signal peptide" evidence="13">
    <location>
        <begin position="1"/>
        <end position="22"/>
    </location>
</feature>
<dbReference type="GO" id="GO:0006665">
    <property type="term" value="P:sphingolipid metabolic process"/>
    <property type="evidence" value="ECO:0007669"/>
    <property type="project" value="InterPro"/>
</dbReference>
<evidence type="ECO:0000256" key="6">
    <source>
        <dbReference type="ARBA" id="ARBA00022729"/>
    </source>
</evidence>
<keyword evidence="6 13" id="KW-0732">Signal</keyword>
<dbReference type="InterPro" id="IPR011001">
    <property type="entry name" value="Saposin-like"/>
</dbReference>
<dbReference type="InterPro" id="IPR008373">
    <property type="entry name" value="Saposin"/>
</dbReference>
<reference evidence="18" key="2">
    <citation type="submission" date="2025-04" db="UniProtKB">
        <authorList>
            <consortium name="RefSeq"/>
        </authorList>
    </citation>
    <scope>IDENTIFICATION</scope>
    <source>
        <tissue evidence="18">Leukocyte</tissue>
    </source>
</reference>
<keyword evidence="9" id="KW-0325">Glycoprotein</keyword>
<dbReference type="Pfam" id="PF02199">
    <property type="entry name" value="SapA"/>
    <property type="match status" value="1"/>
</dbReference>
<dbReference type="FunFam" id="1.10.225.10:FF:000008">
    <property type="entry name" value="Pulmonary surfactant-associated protein B"/>
    <property type="match status" value="1"/>
</dbReference>
<evidence type="ECO:0000313" key="16">
    <source>
        <dbReference type="Ensembl" id="ENSCCNP00000007592.1"/>
    </source>
</evidence>
<dbReference type="PROSITE" id="PS51110">
    <property type="entry name" value="SAP_A"/>
    <property type="match status" value="1"/>
</dbReference>
<dbReference type="RefSeq" id="XP_073906220.1">
    <property type="nucleotide sequence ID" value="XM_074050119.1"/>
</dbReference>
<dbReference type="InterPro" id="IPR003119">
    <property type="entry name" value="SAP_A"/>
</dbReference>
<dbReference type="GeneID" id="109700053"/>
<comment type="subcellular location">
    <subcellularLocation>
        <location evidence="1">Secreted</location>
        <location evidence="1">Extracellular space</location>
        <location evidence="1">Surface film</location>
    </subcellularLocation>
</comment>
<dbReference type="SUPFAM" id="SSF47862">
    <property type="entry name" value="Saposin"/>
    <property type="match status" value="3"/>
</dbReference>
<evidence type="ECO:0000256" key="8">
    <source>
        <dbReference type="ARBA" id="ARBA00023157"/>
    </source>
</evidence>
<evidence type="ECO:0000256" key="12">
    <source>
        <dbReference type="ARBA" id="ARBA00041785"/>
    </source>
</evidence>
<dbReference type="SMART" id="SM00162">
    <property type="entry name" value="SAPA"/>
    <property type="match status" value="1"/>
</dbReference>
<dbReference type="OrthoDB" id="8889685at2759"/>
<evidence type="ECO:0000259" key="15">
    <source>
        <dbReference type="PROSITE" id="PS51110"/>
    </source>
</evidence>
<feature type="domain" description="Saposin B-type" evidence="14">
    <location>
        <begin position="195"/>
        <end position="272"/>
    </location>
</feature>
<keyword evidence="3" id="KW-0767">Surface film</keyword>
<dbReference type="PANTHER" id="PTHR11480">
    <property type="entry name" value="SAPOSIN-RELATED"/>
    <property type="match status" value="1"/>
</dbReference>
<dbReference type="RefSeq" id="XP_020040654.1">
    <property type="nucleotide sequence ID" value="XM_020185065.1"/>
</dbReference>
<evidence type="ECO:0000313" key="17">
    <source>
        <dbReference type="Proteomes" id="UP001732720"/>
    </source>
</evidence>
<dbReference type="Gene3D" id="1.10.225.10">
    <property type="entry name" value="Saposin-like"/>
    <property type="match status" value="2"/>
</dbReference>
<dbReference type="KEGG" id="ccan:109700053"/>
<dbReference type="GO" id="GO:0007585">
    <property type="term" value="P:respiratory gaseous exchange by respiratory system"/>
    <property type="evidence" value="ECO:0007669"/>
    <property type="project" value="UniProtKB-KW"/>
</dbReference>
<feature type="domain" description="Saposin A-type" evidence="15">
    <location>
        <begin position="24"/>
        <end position="64"/>
    </location>
</feature>
<organism evidence="18">
    <name type="scientific">Castor canadensis</name>
    <name type="common">American beaver</name>
    <dbReference type="NCBI Taxonomy" id="51338"/>
    <lineage>
        <taxon>Eukaryota</taxon>
        <taxon>Metazoa</taxon>
        <taxon>Chordata</taxon>
        <taxon>Craniata</taxon>
        <taxon>Vertebrata</taxon>
        <taxon>Euteleostomi</taxon>
        <taxon>Mammalia</taxon>
        <taxon>Eutheria</taxon>
        <taxon>Euarchontoglires</taxon>
        <taxon>Glires</taxon>
        <taxon>Rodentia</taxon>
        <taxon>Castorimorpha</taxon>
        <taxon>Castoridae</taxon>
        <taxon>Castor</taxon>
    </lineage>
</organism>
<dbReference type="SMART" id="SM00741">
    <property type="entry name" value="SapB"/>
    <property type="match status" value="3"/>
</dbReference>
<dbReference type="FunFam" id="1.10.225.10:FF:000011">
    <property type="entry name" value="Pulmonary surfactant-associated protein B"/>
    <property type="match status" value="1"/>
</dbReference>
<dbReference type="AlphaFoldDB" id="A0A8B7W9Y1"/>
<dbReference type="InterPro" id="IPR051428">
    <property type="entry name" value="Sphingo_Act-Surfact_Prot"/>
</dbReference>
<feature type="chain" id="PRO_5044665354" description="Pulmonary surfactant-associated protein B" evidence="13">
    <location>
        <begin position="23"/>
        <end position="377"/>
    </location>
</feature>
<dbReference type="InterPro" id="IPR008139">
    <property type="entry name" value="SaposinB_dom"/>
</dbReference>
<dbReference type="RefSeq" id="XP_073906218.1">
    <property type="nucleotide sequence ID" value="XM_074050117.1"/>
</dbReference>